<protein>
    <submittedName>
        <fullName evidence="1">Uncharacterized protein</fullName>
    </submittedName>
</protein>
<dbReference type="EMBL" id="JXKC01000005">
    <property type="protein sequence ID" value="PCS18532.1"/>
    <property type="molecule type" value="Genomic_DNA"/>
</dbReference>
<dbReference type="AlphaFoldDB" id="A0A2A5ST48"/>
<evidence type="ECO:0000313" key="1">
    <source>
        <dbReference type="EMBL" id="PCS18532.1"/>
    </source>
</evidence>
<organism evidence="1 2">
    <name type="scientific">Lactococcus cremoris subsp. tructae</name>
    <dbReference type="NCBI Taxonomy" id="542833"/>
    <lineage>
        <taxon>Bacteria</taxon>
        <taxon>Bacillati</taxon>
        <taxon>Bacillota</taxon>
        <taxon>Bacilli</taxon>
        <taxon>Lactobacillales</taxon>
        <taxon>Streptococcaceae</taxon>
        <taxon>Lactococcus</taxon>
    </lineage>
</organism>
<accession>A0A2A5ST48</accession>
<evidence type="ECO:0000313" key="2">
    <source>
        <dbReference type="Proteomes" id="UP000218711"/>
    </source>
</evidence>
<dbReference type="Proteomes" id="UP000218711">
    <property type="component" value="Unassembled WGS sequence"/>
</dbReference>
<reference evidence="1 2" key="1">
    <citation type="submission" date="2014-12" db="EMBL/GenBank/DDBJ databases">
        <title>Draft genome sequences of 10 type strains of Lactococcus.</title>
        <authorList>
            <person name="Sun Z."/>
            <person name="Zhong Z."/>
            <person name="Liu W."/>
            <person name="Zhang W."/>
            <person name="Zhang H."/>
        </authorList>
    </citation>
    <scope>NUCLEOTIDE SEQUENCE [LARGE SCALE GENOMIC DNA]</scope>
    <source>
        <strain evidence="1 2">DSM 21502</strain>
    </source>
</reference>
<name>A0A2A5ST48_LACLC</name>
<gene>
    <name evidence="1" type="ORF">RU92_GL002199</name>
</gene>
<comment type="caution">
    <text evidence="1">The sequence shown here is derived from an EMBL/GenBank/DDBJ whole genome shotgun (WGS) entry which is preliminary data.</text>
</comment>
<sequence length="38" mass="4431">MNSIFPFICIFLLTEILSVIFHNFKKLSVTFKSQKAPK</sequence>
<proteinExistence type="predicted"/>